<dbReference type="EMBL" id="JPGN01000070">
    <property type="protein sequence ID" value="KFI18895.1"/>
    <property type="molecule type" value="Genomic_DNA"/>
</dbReference>
<keyword evidence="4 6" id="KW-1133">Transmembrane helix</keyword>
<dbReference type="AlphaFoldDB" id="A0A0E2Z5V6"/>
<dbReference type="InterPro" id="IPR018461">
    <property type="entry name" value="Na/H_Antiport_NhaC-like_C"/>
</dbReference>
<dbReference type="Proteomes" id="UP000028839">
    <property type="component" value="Unassembled WGS sequence"/>
</dbReference>
<protein>
    <submittedName>
        <fullName evidence="8">Sodium:proton antiporter</fullName>
    </submittedName>
</protein>
<feature type="transmembrane region" description="Helical" evidence="6">
    <location>
        <begin position="62"/>
        <end position="79"/>
    </location>
</feature>
<evidence type="ECO:0000313" key="9">
    <source>
        <dbReference type="Proteomes" id="UP000028839"/>
    </source>
</evidence>
<feature type="transmembrane region" description="Helical" evidence="6">
    <location>
        <begin position="307"/>
        <end position="328"/>
    </location>
</feature>
<keyword evidence="2" id="KW-1003">Cell membrane</keyword>
<feature type="transmembrane region" description="Helical" evidence="6">
    <location>
        <begin position="181"/>
        <end position="206"/>
    </location>
</feature>
<evidence type="ECO:0000256" key="2">
    <source>
        <dbReference type="ARBA" id="ARBA00022475"/>
    </source>
</evidence>
<reference evidence="8 9" key="1">
    <citation type="submission" date="2014-07" db="EMBL/GenBank/DDBJ databases">
        <title>Comparative analysis of Nitrosococcus oceani genome inventories of strains from Pacific and Atlantic gyres.</title>
        <authorList>
            <person name="Lim C.K."/>
            <person name="Wang L."/>
            <person name="Sayavedra-Soto L.A."/>
            <person name="Klotz M.G."/>
        </authorList>
    </citation>
    <scope>NUCLEOTIDE SEQUENCE [LARGE SCALE GENOMIC DNA]</scope>
    <source>
        <strain evidence="8 9">C-27</strain>
    </source>
</reference>
<feature type="transmembrane region" description="Helical" evidence="6">
    <location>
        <begin position="348"/>
        <end position="372"/>
    </location>
</feature>
<name>A0A0E2Z5V6_9GAMM</name>
<comment type="caution">
    <text evidence="8">The sequence shown here is derived from an EMBL/GenBank/DDBJ whole genome shotgun (WGS) entry which is preliminary data.</text>
</comment>
<evidence type="ECO:0000256" key="1">
    <source>
        <dbReference type="ARBA" id="ARBA00004651"/>
    </source>
</evidence>
<dbReference type="PANTHER" id="PTHR43478:SF1">
    <property type="entry name" value="NA+_H+ ANTIPORTER NHAC-LIKE C-TERMINAL DOMAIN-CONTAINING PROTEIN"/>
    <property type="match status" value="1"/>
</dbReference>
<dbReference type="OrthoDB" id="9762978at2"/>
<evidence type="ECO:0000256" key="3">
    <source>
        <dbReference type="ARBA" id="ARBA00022692"/>
    </source>
</evidence>
<evidence type="ECO:0000256" key="5">
    <source>
        <dbReference type="ARBA" id="ARBA00023136"/>
    </source>
</evidence>
<keyword evidence="3 6" id="KW-0812">Transmembrane</keyword>
<gene>
    <name evidence="8" type="ORF">IB75_11380</name>
</gene>
<accession>A0A0E2Z5V6</accession>
<dbReference type="Pfam" id="PF03553">
    <property type="entry name" value="Na_H_antiporter"/>
    <property type="match status" value="1"/>
</dbReference>
<sequence length="451" mass="48580">MGWITLLPALAAILIGIWKREVILSLLVALYFSEILLAGNNPVLGFIGLLERITAVFQSESNTQILLFSILVGALLVYMNQSGGVSACVQVLTSAGFTQTPRRVGLLTAFIGIVIFIESNMSMLVAGILSRPLFDKFQMSRARLAYFVDSTCAPVSILILLNGWGAYLLGLLTEQGFAEPIAILVMSIPLNFYAIITLALVFYTAITHRVYGPLQYSETRREEDLEEEHIAPTRARYMWLPLLIMVSAVLFFLGYTGNGDLLAGSGSSAIFWGTALATLVAYILLLKDRVYSHQKLITLGFEGMGKLLPVVTTVLLALALSASMGVLGTGEFVAQIVEPSLPPPFIPVLVFIVAGLISFTTGTSWGTFGIMIPITLPLAQAAELPPAFILSALLGGGVFGDHCSPISDTTLISSLAAGCDHLEHVQTQLPYALSVAGVTLLLYFVTAWLLW</sequence>
<feature type="transmembrane region" description="Helical" evidence="6">
    <location>
        <begin position="29"/>
        <end position="50"/>
    </location>
</feature>
<feature type="transmembrane region" description="Helical" evidence="6">
    <location>
        <begin position="146"/>
        <end position="169"/>
    </location>
</feature>
<keyword evidence="5 6" id="KW-0472">Membrane</keyword>
<feature type="transmembrane region" description="Helical" evidence="6">
    <location>
        <begin position="106"/>
        <end position="134"/>
    </location>
</feature>
<evidence type="ECO:0000256" key="6">
    <source>
        <dbReference type="SAM" id="Phobius"/>
    </source>
</evidence>
<feature type="transmembrane region" description="Helical" evidence="6">
    <location>
        <begin position="431"/>
        <end position="450"/>
    </location>
</feature>
<evidence type="ECO:0000259" key="7">
    <source>
        <dbReference type="Pfam" id="PF03553"/>
    </source>
</evidence>
<evidence type="ECO:0000256" key="4">
    <source>
        <dbReference type="ARBA" id="ARBA00022989"/>
    </source>
</evidence>
<organism evidence="8 9">
    <name type="scientific">Nitrosococcus oceani C-27</name>
    <dbReference type="NCBI Taxonomy" id="314279"/>
    <lineage>
        <taxon>Bacteria</taxon>
        <taxon>Pseudomonadati</taxon>
        <taxon>Pseudomonadota</taxon>
        <taxon>Gammaproteobacteria</taxon>
        <taxon>Chromatiales</taxon>
        <taxon>Chromatiaceae</taxon>
        <taxon>Nitrosococcus</taxon>
    </lineage>
</organism>
<dbReference type="PANTHER" id="PTHR43478">
    <property type="entry name" value="NA+/H+ ANTIPORTER-RELATED"/>
    <property type="match status" value="1"/>
</dbReference>
<feature type="domain" description="Na+/H+ antiporter NhaC-like C-terminal" evidence="7">
    <location>
        <begin position="180"/>
        <end position="448"/>
    </location>
</feature>
<proteinExistence type="predicted"/>
<dbReference type="GO" id="GO:0005886">
    <property type="term" value="C:plasma membrane"/>
    <property type="evidence" value="ECO:0007669"/>
    <property type="project" value="UniProtKB-SubCell"/>
</dbReference>
<comment type="subcellular location">
    <subcellularLocation>
        <location evidence="1">Cell membrane</location>
        <topology evidence="1">Multi-pass membrane protein</topology>
    </subcellularLocation>
</comment>
<feature type="transmembrane region" description="Helical" evidence="6">
    <location>
        <begin position="237"/>
        <end position="257"/>
    </location>
</feature>
<feature type="transmembrane region" description="Helical" evidence="6">
    <location>
        <begin position="269"/>
        <end position="286"/>
    </location>
</feature>
<dbReference type="HOGENOM" id="CLU_018751_2_0_6"/>
<evidence type="ECO:0000313" key="8">
    <source>
        <dbReference type="EMBL" id="KFI18895.1"/>
    </source>
</evidence>